<gene>
    <name evidence="6" type="ORF">IQ13_3484</name>
</gene>
<dbReference type="GO" id="GO:0016787">
    <property type="term" value="F:hydrolase activity"/>
    <property type="evidence" value="ECO:0007669"/>
    <property type="project" value="UniProtKB-KW"/>
</dbReference>
<comment type="cofactor">
    <cofactor evidence="1">
        <name>Mg(2+)</name>
        <dbReference type="ChEBI" id="CHEBI:18420"/>
    </cofactor>
</comment>
<sequence length="297" mass="33961">MKVHLHADDAGIGESATQLILDGWARRIIGGFGIVSNKACMSQISEALNRYQELPCTISAHLNLTDGFALLKYENGSTIMDKDGRLKTSFLEALFILLKGGSIKQRFLEEVYQEWDLQIAYLKHVCQGRDVDVINGHNHMHMLPSLFNIAVSLADKHNIKYIRVVDERLFLANLSDMFMPFFWINLCKWVVLKLCLRRIKKQQHSYKAFTQKVFGVLYSGHMTTSAIKKYFSKLRNDGVKSLEVIVHPGLSLSKEMDKWASRSSAKRFFISKERIKEMSTLNQLQSENVFSNYNSGS</sequence>
<dbReference type="RefSeq" id="WP_144887868.1">
    <property type="nucleotide sequence ID" value="NZ_VLLE01000006.1"/>
</dbReference>
<keyword evidence="5" id="KW-0119">Carbohydrate metabolism</keyword>
<organism evidence="6 7">
    <name type="scientific">Lacibacter cauensis</name>
    <dbReference type="NCBI Taxonomy" id="510947"/>
    <lineage>
        <taxon>Bacteria</taxon>
        <taxon>Pseudomonadati</taxon>
        <taxon>Bacteroidota</taxon>
        <taxon>Chitinophagia</taxon>
        <taxon>Chitinophagales</taxon>
        <taxon>Chitinophagaceae</taxon>
        <taxon>Lacibacter</taxon>
    </lineage>
</organism>
<name>A0A562SE83_9BACT</name>
<dbReference type="InterPro" id="IPR006879">
    <property type="entry name" value="YdjC-like"/>
</dbReference>
<evidence type="ECO:0000256" key="2">
    <source>
        <dbReference type="ARBA" id="ARBA00022723"/>
    </source>
</evidence>
<reference evidence="6 7" key="1">
    <citation type="journal article" date="2015" name="Stand. Genomic Sci.">
        <title>Genomic Encyclopedia of Bacterial and Archaeal Type Strains, Phase III: the genomes of soil and plant-associated and newly described type strains.</title>
        <authorList>
            <person name="Whitman W.B."/>
            <person name="Woyke T."/>
            <person name="Klenk H.P."/>
            <person name="Zhou Y."/>
            <person name="Lilburn T.G."/>
            <person name="Beck B.J."/>
            <person name="De Vos P."/>
            <person name="Vandamme P."/>
            <person name="Eisen J.A."/>
            <person name="Garrity G."/>
            <person name="Hugenholtz P."/>
            <person name="Kyrpides N.C."/>
        </authorList>
    </citation>
    <scope>NUCLEOTIDE SEQUENCE [LARGE SCALE GENOMIC DNA]</scope>
    <source>
        <strain evidence="6 7">CGMCC 1.7271</strain>
    </source>
</reference>
<dbReference type="Proteomes" id="UP000316167">
    <property type="component" value="Unassembled WGS sequence"/>
</dbReference>
<evidence type="ECO:0000256" key="4">
    <source>
        <dbReference type="ARBA" id="ARBA00022842"/>
    </source>
</evidence>
<evidence type="ECO:0000256" key="1">
    <source>
        <dbReference type="ARBA" id="ARBA00001946"/>
    </source>
</evidence>
<keyword evidence="2" id="KW-0479">Metal-binding</keyword>
<keyword evidence="4" id="KW-0460">Magnesium</keyword>
<dbReference type="GO" id="GO:0005975">
    <property type="term" value="P:carbohydrate metabolic process"/>
    <property type="evidence" value="ECO:0007669"/>
    <property type="project" value="InterPro"/>
</dbReference>
<dbReference type="EMBL" id="VLLE01000006">
    <property type="protein sequence ID" value="TWI79086.1"/>
    <property type="molecule type" value="Genomic_DNA"/>
</dbReference>
<keyword evidence="3" id="KW-0378">Hydrolase</keyword>
<dbReference type="AlphaFoldDB" id="A0A562SE83"/>
<dbReference type="InterPro" id="IPR011330">
    <property type="entry name" value="Glyco_hydro/deAcase_b/a-brl"/>
</dbReference>
<dbReference type="SUPFAM" id="SSF88713">
    <property type="entry name" value="Glycoside hydrolase/deacetylase"/>
    <property type="match status" value="1"/>
</dbReference>
<protein>
    <submittedName>
        <fullName evidence="6">YdjC-like protein</fullName>
    </submittedName>
</protein>
<dbReference type="GO" id="GO:0019213">
    <property type="term" value="F:deacetylase activity"/>
    <property type="evidence" value="ECO:0007669"/>
    <property type="project" value="TreeGrafter"/>
</dbReference>
<keyword evidence="7" id="KW-1185">Reference proteome</keyword>
<dbReference type="PANTHER" id="PTHR31609">
    <property type="entry name" value="YDJC DEACETYLASE FAMILY MEMBER"/>
    <property type="match status" value="1"/>
</dbReference>
<proteinExistence type="predicted"/>
<accession>A0A562SE83</accession>
<evidence type="ECO:0000313" key="6">
    <source>
        <dbReference type="EMBL" id="TWI79086.1"/>
    </source>
</evidence>
<dbReference type="OrthoDB" id="9774177at2"/>
<dbReference type="Gene3D" id="3.20.20.370">
    <property type="entry name" value="Glycoside hydrolase/deacetylase"/>
    <property type="match status" value="1"/>
</dbReference>
<evidence type="ECO:0000256" key="3">
    <source>
        <dbReference type="ARBA" id="ARBA00022801"/>
    </source>
</evidence>
<dbReference type="Pfam" id="PF04794">
    <property type="entry name" value="YdjC"/>
    <property type="match status" value="1"/>
</dbReference>
<evidence type="ECO:0000256" key="5">
    <source>
        <dbReference type="ARBA" id="ARBA00023277"/>
    </source>
</evidence>
<dbReference type="PANTHER" id="PTHR31609:SF1">
    <property type="entry name" value="CARBOHYDRATE DEACETYLASE"/>
    <property type="match status" value="1"/>
</dbReference>
<comment type="caution">
    <text evidence="6">The sequence shown here is derived from an EMBL/GenBank/DDBJ whole genome shotgun (WGS) entry which is preliminary data.</text>
</comment>
<dbReference type="GO" id="GO:0046872">
    <property type="term" value="F:metal ion binding"/>
    <property type="evidence" value="ECO:0007669"/>
    <property type="project" value="UniProtKB-KW"/>
</dbReference>
<evidence type="ECO:0000313" key="7">
    <source>
        <dbReference type="Proteomes" id="UP000316167"/>
    </source>
</evidence>